<gene>
    <name evidence="2" type="ORF">PACLA_8A066069</name>
</gene>
<dbReference type="AlphaFoldDB" id="A0A7D9IBY8"/>
<feature type="compositionally biased region" description="Basic and acidic residues" evidence="1">
    <location>
        <begin position="202"/>
        <end position="221"/>
    </location>
</feature>
<sequence length="314" mass="37998">QVFTRLERISKPKLHCTGHFPFTKSGQHNHHTKTVEPIASEPLRKHIQSPRGESVNNLVLRACDPREGTLSQSLTFLPEDRKLGERDWQMSHKGIRIEIKIKLYNALLEIATLLTNTGTNPEQAVSTLFSNYPDFIEVRRAKLAVLSYIMPFLPPLEQRTNLSLILLVFSCQLIFTGGQHDTTANVFRRDPEEERKEEEEKEENKRKEEKKKEEKRKERKEERKRKRRKKRKEENKRKEEKKKEEKKEEKRKERKEERKRGKKRKEEEKERRERKKKKEEERRKRKKKEEKGRRKRKRKKKKEEEGREVYFLGL</sequence>
<name>A0A7D9IBY8_PARCT</name>
<evidence type="ECO:0000313" key="3">
    <source>
        <dbReference type="Proteomes" id="UP001152795"/>
    </source>
</evidence>
<comment type="caution">
    <text evidence="2">The sequence shown here is derived from an EMBL/GenBank/DDBJ whole genome shotgun (WGS) entry which is preliminary data.</text>
</comment>
<proteinExistence type="predicted"/>
<dbReference type="PANTHER" id="PTHR48134:SF2">
    <property type="entry name" value="OS04G0609100 PROTEIN"/>
    <property type="match status" value="1"/>
</dbReference>
<evidence type="ECO:0000313" key="2">
    <source>
        <dbReference type="EMBL" id="CAB4005864.1"/>
    </source>
</evidence>
<feature type="compositionally biased region" description="Basic residues" evidence="1">
    <location>
        <begin position="272"/>
        <end position="301"/>
    </location>
</feature>
<keyword evidence="3" id="KW-1185">Reference proteome</keyword>
<organism evidence="2 3">
    <name type="scientific">Paramuricea clavata</name>
    <name type="common">Red gorgonian</name>
    <name type="synonym">Violescent sea-whip</name>
    <dbReference type="NCBI Taxonomy" id="317549"/>
    <lineage>
        <taxon>Eukaryota</taxon>
        <taxon>Metazoa</taxon>
        <taxon>Cnidaria</taxon>
        <taxon>Anthozoa</taxon>
        <taxon>Octocorallia</taxon>
        <taxon>Malacalcyonacea</taxon>
        <taxon>Plexauridae</taxon>
        <taxon>Paramuricea</taxon>
    </lineage>
</organism>
<dbReference type="PANTHER" id="PTHR48134">
    <property type="entry name" value="GLYCOPROTEIN 96-92-RELATED-RELATED"/>
    <property type="match status" value="1"/>
</dbReference>
<feature type="region of interest" description="Disordered" evidence="1">
    <location>
        <begin position="185"/>
        <end position="314"/>
    </location>
</feature>
<evidence type="ECO:0000256" key="1">
    <source>
        <dbReference type="SAM" id="MobiDB-lite"/>
    </source>
</evidence>
<feature type="non-terminal residue" evidence="2">
    <location>
        <position position="1"/>
    </location>
</feature>
<feature type="compositionally biased region" description="Basic residues" evidence="1">
    <location>
        <begin position="222"/>
        <end position="231"/>
    </location>
</feature>
<feature type="compositionally biased region" description="Basic and acidic residues" evidence="1">
    <location>
        <begin position="232"/>
        <end position="271"/>
    </location>
</feature>
<accession>A0A7D9IBY8</accession>
<dbReference type="Proteomes" id="UP001152795">
    <property type="component" value="Unassembled WGS sequence"/>
</dbReference>
<reference evidence="2" key="1">
    <citation type="submission" date="2020-04" db="EMBL/GenBank/DDBJ databases">
        <authorList>
            <person name="Alioto T."/>
            <person name="Alioto T."/>
            <person name="Gomez Garrido J."/>
        </authorList>
    </citation>
    <scope>NUCLEOTIDE SEQUENCE</scope>
    <source>
        <strain evidence="2">A484AB</strain>
    </source>
</reference>
<protein>
    <submittedName>
        <fullName evidence="2">Uncharacterized protein</fullName>
    </submittedName>
</protein>
<dbReference type="EMBL" id="CACRXK020005336">
    <property type="protein sequence ID" value="CAB4005864.1"/>
    <property type="molecule type" value="Genomic_DNA"/>
</dbReference>